<organism evidence="1 2">
    <name type="scientific">Candida boidinii</name>
    <name type="common">Yeast</name>
    <dbReference type="NCBI Taxonomy" id="5477"/>
    <lineage>
        <taxon>Eukaryota</taxon>
        <taxon>Fungi</taxon>
        <taxon>Dikarya</taxon>
        <taxon>Ascomycota</taxon>
        <taxon>Saccharomycotina</taxon>
        <taxon>Pichiomycetes</taxon>
        <taxon>Pichiales</taxon>
        <taxon>Pichiaceae</taxon>
        <taxon>Ogataea</taxon>
        <taxon>Ogataea/Candida clade</taxon>
    </lineage>
</organism>
<gene>
    <name evidence="1" type="ORF">Cboi01_000293100</name>
</gene>
<evidence type="ECO:0000313" key="1">
    <source>
        <dbReference type="EMBL" id="GME92907.1"/>
    </source>
</evidence>
<evidence type="ECO:0000313" key="2">
    <source>
        <dbReference type="Proteomes" id="UP001165101"/>
    </source>
</evidence>
<reference evidence="1" key="1">
    <citation type="submission" date="2023-04" db="EMBL/GenBank/DDBJ databases">
        <title>Candida boidinii NBRC 1967.</title>
        <authorList>
            <person name="Ichikawa N."/>
            <person name="Sato H."/>
            <person name="Tonouchi N."/>
        </authorList>
    </citation>
    <scope>NUCLEOTIDE SEQUENCE</scope>
    <source>
        <strain evidence="1">NBRC 1967</strain>
    </source>
</reference>
<accession>A0ACB5TQL6</accession>
<protein>
    <submittedName>
        <fullName evidence="1">Unnamed protein product</fullName>
    </submittedName>
</protein>
<dbReference type="Proteomes" id="UP001165101">
    <property type="component" value="Unassembled WGS sequence"/>
</dbReference>
<comment type="caution">
    <text evidence="1">The sequence shown here is derived from an EMBL/GenBank/DDBJ whole genome shotgun (WGS) entry which is preliminary data.</text>
</comment>
<keyword evidence="2" id="KW-1185">Reference proteome</keyword>
<proteinExistence type="predicted"/>
<name>A0ACB5TQL6_CANBO</name>
<sequence>MFLKPSSKKHHFELDLEISELTNIPQLTGTSFLVLTISNHRSVKNHQSRLHTKSTFKDNSKKIPIKNHKCNFNYELKKIPIKLYEESKTKILSDKWLHITFYTEIKNNETGNSSNNTSNNRSKLGLVEINLTEYVNDREKVNNRYLLQESKVNSICKLSLFIKHIDEASYESMNPSSSFQDKKYTFNIPNRTTTQIFQGLTKSLDQTKRSSMDSDINGNQRQPGTRSNGLDMHHETSNSTQVSVLPSPQQQYRQDRSVSPVSQGFANSQQLHRSASNSTSSPFFGTPEPAIDSAPSSPVIPQPATIDGKTADDFTHNKIDTITETSSSSRNNHFSTLTATASNSSISRTRHLSPLRYNSNGNVNSHDLTSTKSSISSNYDSDNKIDGNLSSNASSTNPLSNATNSSIANNNAINFTALQNVSKSSKALGSIFNNPLLSSLINKTYQFSWMKSDDINDNEFTPLECVQDICEHNGTGWRRNEEGNAYIDLIRHSRSRNTRSYNKTGRRNGGGANHRTGNYNYYRDPYFDDDYSDGDFDDGNSDSDDEPHYSNRPHSHGHGGRSSQGRRSSSRVLGSTRRRSYYSFENNNDNDDDNSVYDYGRFGSGANDSDYDDDDDDDDDDDEDEDKENEFDHFHDEGNDDLSGDDYEDNDYQYAKNKSKLSQPQEEPVETRIEKRREADLESTANTVAFGGTGDDEIVNSNTVGKQHNSDDIWGSNDVSSDTNKSTRKNLDQLNRMKAKDSKKIWIDPVNEFQVRDDLTSWHISNSVKN</sequence>
<dbReference type="EMBL" id="BSXV01001457">
    <property type="protein sequence ID" value="GME92907.1"/>
    <property type="molecule type" value="Genomic_DNA"/>
</dbReference>